<dbReference type="Pfam" id="PF00125">
    <property type="entry name" value="Histone"/>
    <property type="match status" value="1"/>
</dbReference>
<dbReference type="InterPro" id="IPR000164">
    <property type="entry name" value="Histone_H3/CENP-A"/>
</dbReference>
<comment type="similarity">
    <text evidence="1">Belongs to the histone H3 family.</text>
</comment>
<dbReference type="SMART" id="SM00428">
    <property type="entry name" value="H3"/>
    <property type="match status" value="2"/>
</dbReference>
<dbReference type="InterPro" id="IPR007125">
    <property type="entry name" value="H2A/H2B/H3"/>
</dbReference>
<evidence type="ECO:0000313" key="4">
    <source>
        <dbReference type="Proteomes" id="UP000005239"/>
    </source>
</evidence>
<dbReference type="GO" id="GO:0046982">
    <property type="term" value="F:protein heterodimerization activity"/>
    <property type="evidence" value="ECO:0007669"/>
    <property type="project" value="InterPro"/>
</dbReference>
<dbReference type="EnsemblMetazoa" id="PPA18723.1">
    <property type="protein sequence ID" value="PPA18723.1"/>
    <property type="gene ID" value="WBGene00108277"/>
</dbReference>
<organism evidence="3 4">
    <name type="scientific">Pristionchus pacificus</name>
    <name type="common">Parasitic nematode worm</name>
    <dbReference type="NCBI Taxonomy" id="54126"/>
    <lineage>
        <taxon>Eukaryota</taxon>
        <taxon>Metazoa</taxon>
        <taxon>Ecdysozoa</taxon>
        <taxon>Nematoda</taxon>
        <taxon>Chromadorea</taxon>
        <taxon>Rhabditida</taxon>
        <taxon>Rhabditina</taxon>
        <taxon>Diplogasteromorpha</taxon>
        <taxon>Diplogasteroidea</taxon>
        <taxon>Neodiplogasteridae</taxon>
        <taxon>Pristionchus</taxon>
    </lineage>
</organism>
<evidence type="ECO:0000256" key="1">
    <source>
        <dbReference type="ARBA" id="ARBA00010343"/>
    </source>
</evidence>
<dbReference type="GO" id="GO:0003677">
    <property type="term" value="F:DNA binding"/>
    <property type="evidence" value="ECO:0007669"/>
    <property type="project" value="InterPro"/>
</dbReference>
<keyword evidence="4" id="KW-1185">Reference proteome</keyword>
<reference evidence="3" key="2">
    <citation type="submission" date="2022-06" db="UniProtKB">
        <authorList>
            <consortium name="EnsemblMetazoa"/>
        </authorList>
    </citation>
    <scope>IDENTIFICATION</scope>
    <source>
        <strain evidence="3">PS312</strain>
    </source>
</reference>
<dbReference type="GO" id="GO:0000786">
    <property type="term" value="C:nucleosome"/>
    <property type="evidence" value="ECO:0007669"/>
    <property type="project" value="InterPro"/>
</dbReference>
<gene>
    <name evidence="3" type="primary">WBGene00108277</name>
</gene>
<name>A0A2A6D1C3_PRIPA</name>
<proteinExistence type="inferred from homology"/>
<protein>
    <submittedName>
        <fullName evidence="3">Histone domain-containing protein</fullName>
    </submittedName>
</protein>
<dbReference type="Gene3D" id="1.10.20.10">
    <property type="entry name" value="Histone, subunit A"/>
    <property type="match status" value="2"/>
</dbReference>
<evidence type="ECO:0000313" key="3">
    <source>
        <dbReference type="EnsemblMetazoa" id="PPA18723.1"/>
    </source>
</evidence>
<sequence length="212" mass="23528">MAPPRNSAVKSARPVLAPLSIGNATPSNGGTPFRKPILTKAQRKAAPASGGIRRYQKSTELLIPKESFKRVVTSTVSDASKAHPMRIGKEALESLQEAAENRLVKTFEAAQLLAIHAKRQEIQQEDMKMIRRYQKSTELLIPAAPFERVVRELAQDLMSDILFTKDALKAIHVEAEDVLVKIFEKAQAFAIHAKRVTITDKDIQLAVKEILQ</sequence>
<dbReference type="AlphaFoldDB" id="A0A2A6D1C3"/>
<accession>A0A8R1YF57</accession>
<dbReference type="OrthoDB" id="4025405at2759"/>
<feature type="domain" description="Core Histone H2A/H2B/H3" evidence="2">
    <location>
        <begin position="128"/>
        <end position="208"/>
    </location>
</feature>
<accession>A0A2A6D1C3</accession>
<dbReference type="Proteomes" id="UP000005239">
    <property type="component" value="Unassembled WGS sequence"/>
</dbReference>
<evidence type="ECO:0000259" key="2">
    <source>
        <dbReference type="Pfam" id="PF00125"/>
    </source>
</evidence>
<dbReference type="GO" id="GO:0030527">
    <property type="term" value="F:structural constituent of chromatin"/>
    <property type="evidence" value="ECO:0007669"/>
    <property type="project" value="InterPro"/>
</dbReference>
<reference evidence="4" key="1">
    <citation type="journal article" date="2008" name="Nat. Genet.">
        <title>The Pristionchus pacificus genome provides a unique perspective on nematode lifestyle and parasitism.</title>
        <authorList>
            <person name="Dieterich C."/>
            <person name="Clifton S.W."/>
            <person name="Schuster L.N."/>
            <person name="Chinwalla A."/>
            <person name="Delehaunty K."/>
            <person name="Dinkelacker I."/>
            <person name="Fulton L."/>
            <person name="Fulton R."/>
            <person name="Godfrey J."/>
            <person name="Minx P."/>
            <person name="Mitreva M."/>
            <person name="Roeseler W."/>
            <person name="Tian H."/>
            <person name="Witte H."/>
            <person name="Yang S.P."/>
            <person name="Wilson R.K."/>
            <person name="Sommer R.J."/>
        </authorList>
    </citation>
    <scope>NUCLEOTIDE SEQUENCE [LARGE SCALE GENOMIC DNA]</scope>
    <source>
        <strain evidence="4">PS312</strain>
    </source>
</reference>
<dbReference type="InterPro" id="IPR009072">
    <property type="entry name" value="Histone-fold"/>
</dbReference>
<dbReference type="GO" id="GO:0005634">
    <property type="term" value="C:nucleus"/>
    <property type="evidence" value="ECO:0000318"/>
    <property type="project" value="GO_Central"/>
</dbReference>
<dbReference type="PANTHER" id="PTHR11426">
    <property type="entry name" value="HISTONE H3"/>
    <property type="match status" value="1"/>
</dbReference>
<dbReference type="SUPFAM" id="SSF47113">
    <property type="entry name" value="Histone-fold"/>
    <property type="match status" value="2"/>
</dbReference>